<dbReference type="Proteomes" id="UP000663889">
    <property type="component" value="Unassembled WGS sequence"/>
</dbReference>
<organism evidence="1 2">
    <name type="scientific">Rotaria sordida</name>
    <dbReference type="NCBI Taxonomy" id="392033"/>
    <lineage>
        <taxon>Eukaryota</taxon>
        <taxon>Metazoa</taxon>
        <taxon>Spiralia</taxon>
        <taxon>Gnathifera</taxon>
        <taxon>Rotifera</taxon>
        <taxon>Eurotatoria</taxon>
        <taxon>Bdelloidea</taxon>
        <taxon>Philodinida</taxon>
        <taxon>Philodinidae</taxon>
        <taxon>Rotaria</taxon>
    </lineage>
</organism>
<evidence type="ECO:0000313" key="1">
    <source>
        <dbReference type="EMBL" id="CAF1493487.1"/>
    </source>
</evidence>
<gene>
    <name evidence="1" type="ORF">SEV965_LOCUS35696</name>
</gene>
<dbReference type="EMBL" id="CAJNOU010005974">
    <property type="protein sequence ID" value="CAF1493487.1"/>
    <property type="molecule type" value="Genomic_DNA"/>
</dbReference>
<proteinExistence type="predicted"/>
<protein>
    <submittedName>
        <fullName evidence="1">Uncharacterized protein</fullName>
    </submittedName>
</protein>
<sequence>MSTEDDRVPCHFKNLQLNPKAARTIYNNINAKLALTKSIRTIPLEQSDIEQTSSYDRKLAYFIRFHLCDILTSDHRQIWLNIQTKALDDIEDRSQILKEIRDEIRVVYSFGAMLSCDTFIGHTDERNLANIYVQKFPKAIKLETTTYFLTIRFKNIDPQILINHSTNDNSIQIIFMLKSSPIVEKKEGKKW</sequence>
<accession>A0A815SS25</accession>
<evidence type="ECO:0000313" key="2">
    <source>
        <dbReference type="Proteomes" id="UP000663889"/>
    </source>
</evidence>
<dbReference type="AlphaFoldDB" id="A0A815SS25"/>
<name>A0A815SS25_9BILA</name>
<reference evidence="1" key="1">
    <citation type="submission" date="2021-02" db="EMBL/GenBank/DDBJ databases">
        <authorList>
            <person name="Nowell W R."/>
        </authorList>
    </citation>
    <scope>NUCLEOTIDE SEQUENCE</scope>
</reference>
<comment type="caution">
    <text evidence="1">The sequence shown here is derived from an EMBL/GenBank/DDBJ whole genome shotgun (WGS) entry which is preliminary data.</text>
</comment>